<dbReference type="AlphaFoldDB" id="Z9JQ01"/>
<dbReference type="InterPro" id="IPR001173">
    <property type="entry name" value="Glyco_trans_2-like"/>
</dbReference>
<dbReference type="EMBL" id="JDYK01000023">
    <property type="protein sequence ID" value="EWS79866.1"/>
    <property type="molecule type" value="Genomic_DNA"/>
</dbReference>
<dbReference type="PANTHER" id="PTHR22916:SF3">
    <property type="entry name" value="UDP-GLCNAC:BETAGAL BETA-1,3-N-ACETYLGLUCOSAMINYLTRANSFERASE-LIKE PROTEIN 1"/>
    <property type="match status" value="1"/>
</dbReference>
<dbReference type="PATRIC" id="fig|396014.3.peg.3359"/>
<comment type="caution">
    <text evidence="2">The sequence shown here is derived from an EMBL/GenBank/DDBJ whole genome shotgun (WGS) entry which is preliminary data.</text>
</comment>
<proteinExistence type="predicted"/>
<dbReference type="Pfam" id="PF00535">
    <property type="entry name" value="Glycos_transf_2"/>
    <property type="match status" value="1"/>
</dbReference>
<dbReference type="PANTHER" id="PTHR22916">
    <property type="entry name" value="GLYCOSYLTRANSFERASE"/>
    <property type="match status" value="1"/>
</dbReference>
<protein>
    <submittedName>
        <fullName evidence="2">Glycosyl transferase</fullName>
    </submittedName>
</protein>
<dbReference type="CDD" id="cd04179">
    <property type="entry name" value="DPM_DPG-synthase_like"/>
    <property type="match status" value="1"/>
</dbReference>
<dbReference type="SUPFAM" id="SSF53448">
    <property type="entry name" value="Nucleotide-diphospho-sugar transferases"/>
    <property type="match status" value="1"/>
</dbReference>
<reference evidence="2 3" key="1">
    <citation type="submission" date="2014-02" db="EMBL/GenBank/DDBJ databases">
        <title>Genome sequence of Brachybacterium phenoliresistens strain W13A50.</title>
        <authorList>
            <person name="Wang X."/>
        </authorList>
    </citation>
    <scope>NUCLEOTIDE SEQUENCE [LARGE SCALE GENOMIC DNA]</scope>
    <source>
        <strain evidence="2 3">W13A50</strain>
    </source>
</reference>
<evidence type="ECO:0000313" key="3">
    <source>
        <dbReference type="Proteomes" id="UP000023067"/>
    </source>
</evidence>
<dbReference type="STRING" id="396014.BF93_09320"/>
<dbReference type="GO" id="GO:0016758">
    <property type="term" value="F:hexosyltransferase activity"/>
    <property type="evidence" value="ECO:0007669"/>
    <property type="project" value="UniProtKB-ARBA"/>
</dbReference>
<keyword evidence="3" id="KW-1185">Reference proteome</keyword>
<accession>Z9JQ01</accession>
<dbReference type="eggNOG" id="COG1216">
    <property type="taxonomic scope" value="Bacteria"/>
</dbReference>
<evidence type="ECO:0000259" key="1">
    <source>
        <dbReference type="Pfam" id="PF00535"/>
    </source>
</evidence>
<feature type="domain" description="Glycosyltransferase 2-like" evidence="1">
    <location>
        <begin position="3"/>
        <end position="135"/>
    </location>
</feature>
<organism evidence="2 3">
    <name type="scientific">Brachybacterium phenoliresistens</name>
    <dbReference type="NCBI Taxonomy" id="396014"/>
    <lineage>
        <taxon>Bacteria</taxon>
        <taxon>Bacillati</taxon>
        <taxon>Actinomycetota</taxon>
        <taxon>Actinomycetes</taxon>
        <taxon>Micrococcales</taxon>
        <taxon>Dermabacteraceae</taxon>
        <taxon>Brachybacterium</taxon>
    </lineage>
</organism>
<keyword evidence="2" id="KW-0808">Transferase</keyword>
<name>Z9JQ01_9MICO</name>
<dbReference type="HOGENOM" id="CLU_025996_1_1_11"/>
<dbReference type="Proteomes" id="UP000023067">
    <property type="component" value="Unassembled WGS sequence"/>
</dbReference>
<evidence type="ECO:0000313" key="2">
    <source>
        <dbReference type="EMBL" id="EWS79866.1"/>
    </source>
</evidence>
<gene>
    <name evidence="2" type="ORF">BF93_09320</name>
</gene>
<dbReference type="Gene3D" id="3.90.550.10">
    <property type="entry name" value="Spore Coat Polysaccharide Biosynthesis Protein SpsA, Chain A"/>
    <property type="match status" value="1"/>
</dbReference>
<dbReference type="InterPro" id="IPR029044">
    <property type="entry name" value="Nucleotide-diphossugar_trans"/>
</dbReference>
<sequence>MVSFVIPCYNSADYLHRAVEPLLAAPEHVEIVLVNDGSRDATGEIVDRYAAAHPGTVRAVHRENGGHGAAMDSGISVARGTYVKVLDSDDWTDPLALGEYLRRLRDWVTSGEQPDVVITNYVYENEGRGSRRRVRYGSFIPEGRICTWDDLRRPRVGRYLLMHALTYRREVLRRSGVSFPPHTFYVDNLMAAIPLREVRTLAYLDIDLYRYYIGREDQSVQESVMLTRIDQQLRVNRLLVAALRSTEIADARHRRYLLHYATIVCSVSLTLTALAGTEESRRDRKDLLLYVKRTDPRVYKAFRRSPTGLLLSVPGRGGEMLVRSSYRIARKYIGFN</sequence>